<protein>
    <submittedName>
        <fullName evidence="3">CARD domain-containing protein</fullName>
    </submittedName>
</protein>
<dbReference type="PANTHER" id="PTHR23020">
    <property type="entry name" value="UNCHARACTERIZED NUCLEAR HORMONE RECEPTOR-RELATED"/>
    <property type="match status" value="1"/>
</dbReference>
<dbReference type="InterPro" id="IPR001315">
    <property type="entry name" value="CARD"/>
</dbReference>
<accession>A0A1I7XML3</accession>
<feature type="domain" description="CARD" evidence="1">
    <location>
        <begin position="25"/>
        <end position="89"/>
    </location>
</feature>
<proteinExistence type="predicted"/>
<dbReference type="Pfam" id="PF00619">
    <property type="entry name" value="CARD"/>
    <property type="match status" value="1"/>
</dbReference>
<dbReference type="InterPro" id="IPR011029">
    <property type="entry name" value="DEATH-like_dom_sf"/>
</dbReference>
<dbReference type="SUPFAM" id="SSF47986">
    <property type="entry name" value="DEATH domain"/>
    <property type="match status" value="1"/>
</dbReference>
<evidence type="ECO:0000259" key="1">
    <source>
        <dbReference type="Pfam" id="PF00619"/>
    </source>
</evidence>
<dbReference type="PANTHER" id="PTHR23020:SF8">
    <property type="entry name" value="CHK KINASE-LIKE DOMAIN-CONTAINING PROTEIN"/>
    <property type="match status" value="1"/>
</dbReference>
<dbReference type="Gene3D" id="1.10.533.10">
    <property type="entry name" value="Death Domain, Fas"/>
    <property type="match status" value="1"/>
</dbReference>
<name>A0A1I7XML3_HETBA</name>
<dbReference type="Pfam" id="PF07914">
    <property type="entry name" value="DUF1679"/>
    <property type="match status" value="1"/>
</dbReference>
<dbReference type="GO" id="GO:0042981">
    <property type="term" value="P:regulation of apoptotic process"/>
    <property type="evidence" value="ECO:0007669"/>
    <property type="project" value="InterPro"/>
</dbReference>
<dbReference type="CDD" id="cd01671">
    <property type="entry name" value="CARD"/>
    <property type="match status" value="1"/>
</dbReference>
<dbReference type="InterPro" id="IPR012877">
    <property type="entry name" value="Dhs-27"/>
</dbReference>
<organism evidence="2 3">
    <name type="scientific">Heterorhabditis bacteriophora</name>
    <name type="common">Entomopathogenic nematode worm</name>
    <dbReference type="NCBI Taxonomy" id="37862"/>
    <lineage>
        <taxon>Eukaryota</taxon>
        <taxon>Metazoa</taxon>
        <taxon>Ecdysozoa</taxon>
        <taxon>Nematoda</taxon>
        <taxon>Chromadorea</taxon>
        <taxon>Rhabditida</taxon>
        <taxon>Rhabditina</taxon>
        <taxon>Rhabditomorpha</taxon>
        <taxon>Strongyloidea</taxon>
        <taxon>Heterorhabditidae</taxon>
        <taxon>Heterorhabditis</taxon>
    </lineage>
</organism>
<sequence>MSMSCSRSLADIRAVQADNLDRLRSTLQGMNLKDVVPILVARNVLRSYEMGAVYAKESTEAQVDTLIDLLKTKNNWVGPMTDALIRNGQVRNENKKYLQNLATMAKNLYTPADGIFDSHVTWKDIEEDMQRTFDTVAIFGCNKAIKNIGEGNGFMSRICLVEPDWQCTDKHLPKRFIIKLHNAEVNFYSQLAKLPHGKIPLATPLRAAAVIAAISVRLTDEENASFTKKPFREIFSEFYKPDVIESLITMLNPFGDEKLMAKINCITGIASEFMNPDLIDQIPDNLG</sequence>
<keyword evidence="2" id="KW-1185">Reference proteome</keyword>
<dbReference type="WBParaSite" id="Hba_18735">
    <property type="protein sequence ID" value="Hba_18735"/>
    <property type="gene ID" value="Hba_18735"/>
</dbReference>
<dbReference type="InterPro" id="IPR052961">
    <property type="entry name" value="Oxido-Kinase-like_Enzymes"/>
</dbReference>
<reference evidence="3" key="1">
    <citation type="submission" date="2016-11" db="UniProtKB">
        <authorList>
            <consortium name="WormBaseParasite"/>
        </authorList>
    </citation>
    <scope>IDENTIFICATION</scope>
</reference>
<dbReference type="AlphaFoldDB" id="A0A1I7XML3"/>
<dbReference type="Proteomes" id="UP000095283">
    <property type="component" value="Unplaced"/>
</dbReference>
<evidence type="ECO:0000313" key="3">
    <source>
        <dbReference type="WBParaSite" id="Hba_18735"/>
    </source>
</evidence>
<evidence type="ECO:0000313" key="2">
    <source>
        <dbReference type="Proteomes" id="UP000095283"/>
    </source>
</evidence>